<comment type="caution">
    <text evidence="3">The sequence shown here is derived from an EMBL/GenBank/DDBJ whole genome shotgun (WGS) entry which is preliminary data.</text>
</comment>
<dbReference type="PANTHER" id="PTHR23416:SF78">
    <property type="entry name" value="LIPOPOLYSACCHARIDE BIOSYNTHESIS O-ACETYL TRANSFERASE WBBJ-RELATED"/>
    <property type="match status" value="1"/>
</dbReference>
<dbReference type="AlphaFoldDB" id="A0A6N8FZ15"/>
<evidence type="ECO:0000313" key="4">
    <source>
        <dbReference type="Proteomes" id="UP000441797"/>
    </source>
</evidence>
<dbReference type="InterPro" id="IPR011004">
    <property type="entry name" value="Trimer_LpxA-like_sf"/>
</dbReference>
<dbReference type="InterPro" id="IPR018357">
    <property type="entry name" value="Hexapep_transf_CS"/>
</dbReference>
<organism evidence="3 4">
    <name type="scientific">Gloeocapsopsis dulcis AAB1 = 1H9</name>
    <dbReference type="NCBI Taxonomy" id="1433147"/>
    <lineage>
        <taxon>Bacteria</taxon>
        <taxon>Bacillati</taxon>
        <taxon>Cyanobacteriota</taxon>
        <taxon>Cyanophyceae</taxon>
        <taxon>Oscillatoriophycideae</taxon>
        <taxon>Chroococcales</taxon>
        <taxon>Chroococcaceae</taxon>
        <taxon>Gloeocapsopsis</taxon>
        <taxon>Gloeocapsopsis dulcis</taxon>
    </lineage>
</organism>
<accession>A0A6N8FZ15</accession>
<evidence type="ECO:0000313" key="3">
    <source>
        <dbReference type="EMBL" id="MUL38099.1"/>
    </source>
</evidence>
<dbReference type="Pfam" id="PF00132">
    <property type="entry name" value="Hexapep"/>
    <property type="match status" value="1"/>
</dbReference>
<sequence length="248" mass="27096">MASSTQHVWTRFSNSHTTDIQTIGSSLWSRFWMKFAWLGYFGRFATRLAAWTAPPYRQRRRLARYHPKGYISHSASIYHNNVQLGTNIFIGDRVTIYQDDGTGSVEVGNRVRIHQDVCIETGAGGSIKIGTDTGIQPRCQFSAYKAPIRIGHGVMIAPNCAFYPYDHGIAPNEPIKNQPLQTKGGITIDDDAWLGYGVIVLDGVHIGKGAVIGAGAVVTKDVPDGAIAVGSPARVINMRGNLVKNNVE</sequence>
<dbReference type="GO" id="GO:0031470">
    <property type="term" value="C:carboxysome"/>
    <property type="evidence" value="ECO:0007669"/>
    <property type="project" value="UniProtKB-ARBA"/>
</dbReference>
<protein>
    <submittedName>
        <fullName evidence="3">Transferase</fullName>
    </submittedName>
</protein>
<dbReference type="Gene3D" id="2.160.10.10">
    <property type="entry name" value="Hexapeptide repeat proteins"/>
    <property type="match status" value="2"/>
</dbReference>
<keyword evidence="2" id="KW-0677">Repeat</keyword>
<dbReference type="SUPFAM" id="SSF51161">
    <property type="entry name" value="Trimeric LpxA-like enzymes"/>
    <property type="match status" value="1"/>
</dbReference>
<dbReference type="Proteomes" id="UP000441797">
    <property type="component" value="Unassembled WGS sequence"/>
</dbReference>
<evidence type="ECO:0000256" key="1">
    <source>
        <dbReference type="ARBA" id="ARBA00022679"/>
    </source>
</evidence>
<dbReference type="PANTHER" id="PTHR23416">
    <property type="entry name" value="SIALIC ACID SYNTHASE-RELATED"/>
    <property type="match status" value="1"/>
</dbReference>
<dbReference type="GO" id="GO:0016740">
    <property type="term" value="F:transferase activity"/>
    <property type="evidence" value="ECO:0007669"/>
    <property type="project" value="UniProtKB-KW"/>
</dbReference>
<reference evidence="3 4" key="1">
    <citation type="journal article" date="2019" name="Front. Microbiol.">
        <title>Genomic Features for Desiccation Tolerance and Sugar Biosynthesis in the Extremophile Gloeocapsopsis sp. UTEX B3054.</title>
        <authorList>
            <person name="Urrejola C."/>
            <person name="Alcorta J."/>
            <person name="Salas L."/>
            <person name="Vasquez M."/>
            <person name="Polz M.F."/>
            <person name="Vicuna R."/>
            <person name="Diez B."/>
        </authorList>
    </citation>
    <scope>NUCLEOTIDE SEQUENCE [LARGE SCALE GENOMIC DNA]</scope>
    <source>
        <strain evidence="3 4">1H9</strain>
    </source>
</reference>
<dbReference type="RefSeq" id="WP_155707110.1">
    <property type="nucleotide sequence ID" value="NZ_CAWNSU010000061.1"/>
</dbReference>
<gene>
    <name evidence="3" type="ORF">BWI75_17625</name>
</gene>
<dbReference type="InterPro" id="IPR001451">
    <property type="entry name" value="Hexapep"/>
</dbReference>
<name>A0A6N8FZ15_9CHRO</name>
<dbReference type="OrthoDB" id="5291101at2"/>
<dbReference type="PROSITE" id="PS00101">
    <property type="entry name" value="HEXAPEP_TRANSFERASES"/>
    <property type="match status" value="1"/>
</dbReference>
<dbReference type="GO" id="GO:0043886">
    <property type="term" value="F:structural constituent of carboxysome shell"/>
    <property type="evidence" value="ECO:0007669"/>
    <property type="project" value="UniProtKB-ARBA"/>
</dbReference>
<evidence type="ECO:0000256" key="2">
    <source>
        <dbReference type="ARBA" id="ARBA00022737"/>
    </source>
</evidence>
<proteinExistence type="predicted"/>
<keyword evidence="4" id="KW-1185">Reference proteome</keyword>
<dbReference type="EMBL" id="NAPY01000032">
    <property type="protein sequence ID" value="MUL38099.1"/>
    <property type="molecule type" value="Genomic_DNA"/>
</dbReference>
<dbReference type="InterPro" id="IPR051159">
    <property type="entry name" value="Hexapeptide_acetyltransf"/>
</dbReference>
<dbReference type="CDD" id="cd04647">
    <property type="entry name" value="LbH_MAT_like"/>
    <property type="match status" value="1"/>
</dbReference>
<keyword evidence="1 3" id="KW-0808">Transferase</keyword>